<sequence>MAFSSFSIISYLRNSKLMSEKSRKMQYALFRMLACQTAIPVVLVHGCAGAQLFVPLIGLNIELYSDFSTVFLSFFTPLDSLIVILLIRDYRNAVWSVATICFKF</sequence>
<dbReference type="InterPro" id="IPR019428">
    <property type="entry name" value="7TM_GPCR_serpentine_rcpt_Str"/>
</dbReference>
<keyword evidence="1" id="KW-0472">Membrane</keyword>
<dbReference type="Pfam" id="PF10326">
    <property type="entry name" value="7TM_GPCR_Str"/>
    <property type="match status" value="1"/>
</dbReference>
<protein>
    <recommendedName>
        <fullName evidence="4">G protein-coupled receptor</fullName>
    </recommendedName>
</protein>
<organism evidence="2 3">
    <name type="scientific">Pristionchus entomophagus</name>
    <dbReference type="NCBI Taxonomy" id="358040"/>
    <lineage>
        <taxon>Eukaryota</taxon>
        <taxon>Metazoa</taxon>
        <taxon>Ecdysozoa</taxon>
        <taxon>Nematoda</taxon>
        <taxon>Chromadorea</taxon>
        <taxon>Rhabditida</taxon>
        <taxon>Rhabditina</taxon>
        <taxon>Diplogasteromorpha</taxon>
        <taxon>Diplogasteroidea</taxon>
        <taxon>Neodiplogasteridae</taxon>
        <taxon>Pristionchus</taxon>
    </lineage>
</organism>
<evidence type="ECO:0000256" key="1">
    <source>
        <dbReference type="SAM" id="Phobius"/>
    </source>
</evidence>
<evidence type="ECO:0000313" key="3">
    <source>
        <dbReference type="Proteomes" id="UP001432027"/>
    </source>
</evidence>
<keyword evidence="1" id="KW-0812">Transmembrane</keyword>
<gene>
    <name evidence="2" type="ORF">PENTCL1PPCAC_17169</name>
</gene>
<keyword evidence="3" id="KW-1185">Reference proteome</keyword>
<dbReference type="Proteomes" id="UP001432027">
    <property type="component" value="Unassembled WGS sequence"/>
</dbReference>
<reference evidence="2" key="1">
    <citation type="submission" date="2023-10" db="EMBL/GenBank/DDBJ databases">
        <title>Genome assembly of Pristionchus species.</title>
        <authorList>
            <person name="Yoshida K."/>
            <person name="Sommer R.J."/>
        </authorList>
    </citation>
    <scope>NUCLEOTIDE SEQUENCE</scope>
    <source>
        <strain evidence="2">RS0144</strain>
    </source>
</reference>
<feature type="non-terminal residue" evidence="2">
    <location>
        <position position="104"/>
    </location>
</feature>
<keyword evidence="1" id="KW-1133">Transmembrane helix</keyword>
<dbReference type="PANTHER" id="PTHR22943">
    <property type="entry name" value="7-TRANSMEMBRANE DOMAIN RECEPTOR C.ELEGANS"/>
    <property type="match status" value="1"/>
</dbReference>
<comment type="caution">
    <text evidence="2">The sequence shown here is derived from an EMBL/GenBank/DDBJ whole genome shotgun (WGS) entry which is preliminary data.</text>
</comment>
<name>A0AAV5TKW1_9BILA</name>
<evidence type="ECO:0008006" key="4">
    <source>
        <dbReference type="Google" id="ProtNLM"/>
    </source>
</evidence>
<feature type="transmembrane region" description="Helical" evidence="1">
    <location>
        <begin position="65"/>
        <end position="87"/>
    </location>
</feature>
<dbReference type="SUPFAM" id="SSF81321">
    <property type="entry name" value="Family A G protein-coupled receptor-like"/>
    <property type="match status" value="1"/>
</dbReference>
<dbReference type="EMBL" id="BTSX01000004">
    <property type="protein sequence ID" value="GMS94994.1"/>
    <property type="molecule type" value="Genomic_DNA"/>
</dbReference>
<evidence type="ECO:0000313" key="2">
    <source>
        <dbReference type="EMBL" id="GMS94994.1"/>
    </source>
</evidence>
<dbReference type="PANTHER" id="PTHR22943:SF248">
    <property type="entry name" value="SEVEN TM RECEPTOR"/>
    <property type="match status" value="1"/>
</dbReference>
<accession>A0AAV5TKW1</accession>
<proteinExistence type="predicted"/>
<dbReference type="AlphaFoldDB" id="A0AAV5TKW1"/>